<dbReference type="GO" id="GO:1990178">
    <property type="term" value="C:HU-DNA complex"/>
    <property type="evidence" value="ECO:0007669"/>
    <property type="project" value="UniProtKB-ARBA"/>
</dbReference>
<evidence type="ECO:0000256" key="1">
    <source>
        <dbReference type="ARBA" id="ARBA00010529"/>
    </source>
</evidence>
<evidence type="ECO:0000313" key="7">
    <source>
        <dbReference type="Proteomes" id="UP000824109"/>
    </source>
</evidence>
<evidence type="ECO:0000256" key="4">
    <source>
        <dbReference type="RuleBase" id="RU003939"/>
    </source>
</evidence>
<dbReference type="InterPro" id="IPR000119">
    <property type="entry name" value="Hist_DNA-bd"/>
</dbReference>
<keyword evidence="3 6" id="KW-0238">DNA-binding</keyword>
<sequence>MNKHELISAIAQSAELSKKDAENALAAAINAISKALAEGDKVQIVGFGTFEVRERASRTGKNPRTGETIEIAASKVPAFKAGKPLKDLVNA</sequence>
<dbReference type="FunFam" id="4.10.520.10:FF:000001">
    <property type="entry name" value="DNA-binding protein HU"/>
    <property type="match status" value="1"/>
</dbReference>
<dbReference type="PANTHER" id="PTHR33175:SF3">
    <property type="entry name" value="DNA-BINDING PROTEIN HU-BETA"/>
    <property type="match status" value="1"/>
</dbReference>
<dbReference type="CDD" id="cd13831">
    <property type="entry name" value="HU"/>
    <property type="match status" value="1"/>
</dbReference>
<dbReference type="PANTHER" id="PTHR33175">
    <property type="entry name" value="DNA-BINDING PROTEIN HU"/>
    <property type="match status" value="1"/>
</dbReference>
<dbReference type="GO" id="GO:0030527">
    <property type="term" value="F:structural constituent of chromatin"/>
    <property type="evidence" value="ECO:0007669"/>
    <property type="project" value="InterPro"/>
</dbReference>
<reference evidence="6" key="1">
    <citation type="submission" date="2020-10" db="EMBL/GenBank/DDBJ databases">
        <authorList>
            <person name="Gilroy R."/>
        </authorList>
    </citation>
    <scope>NUCLEOTIDE SEQUENCE</scope>
    <source>
        <strain evidence="6">USAMLcec3-3695</strain>
    </source>
</reference>
<dbReference type="InterPro" id="IPR010992">
    <property type="entry name" value="IHF-like_DNA-bd_dom_sf"/>
</dbReference>
<dbReference type="EMBL" id="DVNB01000107">
    <property type="protein sequence ID" value="HIU58215.1"/>
    <property type="molecule type" value="Genomic_DNA"/>
</dbReference>
<gene>
    <name evidence="6" type="ORF">IAA61_10475</name>
</gene>
<evidence type="ECO:0000256" key="5">
    <source>
        <dbReference type="SAM" id="Coils"/>
    </source>
</evidence>
<dbReference type="AlphaFoldDB" id="A0A9D1MDK8"/>
<feature type="coiled-coil region" evidence="5">
    <location>
        <begin position="11"/>
        <end position="38"/>
    </location>
</feature>
<comment type="caution">
    <text evidence="6">The sequence shown here is derived from an EMBL/GenBank/DDBJ whole genome shotgun (WGS) entry which is preliminary data.</text>
</comment>
<dbReference type="GO" id="GO:0006270">
    <property type="term" value="P:DNA replication initiation"/>
    <property type="evidence" value="ECO:0007669"/>
    <property type="project" value="UniProtKB-ARBA"/>
</dbReference>
<evidence type="ECO:0000313" key="6">
    <source>
        <dbReference type="EMBL" id="HIU58215.1"/>
    </source>
</evidence>
<dbReference type="PROSITE" id="PS00045">
    <property type="entry name" value="HISTONE_LIKE"/>
    <property type="match status" value="1"/>
</dbReference>
<reference evidence="6" key="2">
    <citation type="journal article" date="2021" name="PeerJ">
        <title>Extensive microbial diversity within the chicken gut microbiome revealed by metagenomics and culture.</title>
        <authorList>
            <person name="Gilroy R."/>
            <person name="Ravi A."/>
            <person name="Getino M."/>
            <person name="Pursley I."/>
            <person name="Horton D.L."/>
            <person name="Alikhan N.F."/>
            <person name="Baker D."/>
            <person name="Gharbi K."/>
            <person name="Hall N."/>
            <person name="Watson M."/>
            <person name="Adriaenssens E.M."/>
            <person name="Foster-Nyarko E."/>
            <person name="Jarju S."/>
            <person name="Secka A."/>
            <person name="Antonio M."/>
            <person name="Oren A."/>
            <person name="Chaudhuri R.R."/>
            <person name="La Ragione R."/>
            <person name="Hildebrand F."/>
            <person name="Pallen M.J."/>
        </authorList>
    </citation>
    <scope>NUCLEOTIDE SEQUENCE</scope>
    <source>
        <strain evidence="6">USAMLcec3-3695</strain>
    </source>
</reference>
<dbReference type="Gene3D" id="4.10.520.10">
    <property type="entry name" value="IHF-like DNA-binding proteins"/>
    <property type="match status" value="1"/>
</dbReference>
<dbReference type="GO" id="GO:0005829">
    <property type="term" value="C:cytosol"/>
    <property type="evidence" value="ECO:0007669"/>
    <property type="project" value="TreeGrafter"/>
</dbReference>
<evidence type="ECO:0000256" key="3">
    <source>
        <dbReference type="ARBA" id="ARBA00023125"/>
    </source>
</evidence>
<dbReference type="SMART" id="SM00411">
    <property type="entry name" value="BHL"/>
    <property type="match status" value="1"/>
</dbReference>
<proteinExistence type="inferred from homology"/>
<accession>A0A9D1MDK8</accession>
<dbReference type="Pfam" id="PF00216">
    <property type="entry name" value="Bac_DNA_binding"/>
    <property type="match status" value="1"/>
</dbReference>
<dbReference type="Proteomes" id="UP000824109">
    <property type="component" value="Unassembled WGS sequence"/>
</dbReference>
<protein>
    <submittedName>
        <fullName evidence="6">HU family DNA-binding protein</fullName>
    </submittedName>
</protein>
<dbReference type="PRINTS" id="PR01727">
    <property type="entry name" value="DNABINDINGHU"/>
</dbReference>
<dbReference type="SUPFAM" id="SSF47729">
    <property type="entry name" value="IHF-like DNA-binding proteins"/>
    <property type="match status" value="1"/>
</dbReference>
<dbReference type="GO" id="GO:0030261">
    <property type="term" value="P:chromosome condensation"/>
    <property type="evidence" value="ECO:0007669"/>
    <property type="project" value="UniProtKB-KW"/>
</dbReference>
<keyword evidence="5" id="KW-0175">Coiled coil</keyword>
<comment type="similarity">
    <text evidence="1 4">Belongs to the bacterial histone-like protein family.</text>
</comment>
<name>A0A9D1MDK8_9FIRM</name>
<dbReference type="GO" id="GO:0003677">
    <property type="term" value="F:DNA binding"/>
    <property type="evidence" value="ECO:0007669"/>
    <property type="project" value="UniProtKB-KW"/>
</dbReference>
<evidence type="ECO:0000256" key="2">
    <source>
        <dbReference type="ARBA" id="ARBA00023067"/>
    </source>
</evidence>
<dbReference type="InterPro" id="IPR020816">
    <property type="entry name" value="Histone-like_DNA-bd_CS"/>
</dbReference>
<dbReference type="GO" id="GO:0042802">
    <property type="term" value="F:identical protein binding"/>
    <property type="evidence" value="ECO:0007669"/>
    <property type="project" value="UniProtKB-ARBA"/>
</dbReference>
<dbReference type="GO" id="GO:0010467">
    <property type="term" value="P:gene expression"/>
    <property type="evidence" value="ECO:0007669"/>
    <property type="project" value="UniProtKB-ARBA"/>
</dbReference>
<keyword evidence="2" id="KW-0226">DNA condensation</keyword>
<organism evidence="6 7">
    <name type="scientific">Candidatus Ornithomonoglobus merdipullorum</name>
    <dbReference type="NCBI Taxonomy" id="2840895"/>
    <lineage>
        <taxon>Bacteria</taxon>
        <taxon>Bacillati</taxon>
        <taxon>Bacillota</taxon>
        <taxon>Clostridia</taxon>
        <taxon>Candidatus Ornithomonoglobus</taxon>
    </lineage>
</organism>
<dbReference type="GO" id="GO:1990103">
    <property type="term" value="C:DnaA-HU complex"/>
    <property type="evidence" value="ECO:0007669"/>
    <property type="project" value="UniProtKB-ARBA"/>
</dbReference>